<dbReference type="AlphaFoldDB" id="A0A0M0BMT5"/>
<gene>
    <name evidence="2" type="ORF">AC482_05295</name>
</gene>
<keyword evidence="1" id="KW-0812">Transmembrane</keyword>
<evidence type="ECO:0000313" key="2">
    <source>
        <dbReference type="EMBL" id="KON29887.1"/>
    </source>
</evidence>
<dbReference type="Proteomes" id="UP000037210">
    <property type="component" value="Unassembled WGS sequence"/>
</dbReference>
<name>A0A0M0BMT5_9ARCH</name>
<feature type="transmembrane region" description="Helical" evidence="1">
    <location>
        <begin position="171"/>
        <end position="191"/>
    </location>
</feature>
<evidence type="ECO:0000313" key="3">
    <source>
        <dbReference type="Proteomes" id="UP000037210"/>
    </source>
</evidence>
<dbReference type="EMBL" id="LFWZ01000048">
    <property type="protein sequence ID" value="KON29887.1"/>
    <property type="molecule type" value="Genomic_DNA"/>
</dbReference>
<feature type="transmembrane region" description="Helical" evidence="1">
    <location>
        <begin position="121"/>
        <end position="140"/>
    </location>
</feature>
<accession>A0A0M0BMT5</accession>
<feature type="transmembrane region" description="Helical" evidence="1">
    <location>
        <begin position="89"/>
        <end position="109"/>
    </location>
</feature>
<sequence length="238" mass="26257">MRRVETYIRTAELGLALASTYLTAVSLLQTSLYVRFKPLVLSLLSRGEALLGAMRVDLAYFDLSLLILAMLLSLLFWRRGGEAGFGRLFSLNMLMFFPCVLDFSMFNWINLILPYDPAPSLPPIQVFGVGLLLQATYIALRNTVRFRDVRRELEGRGAEAEDVDAVSRGQMAYLALLMAGTAAVVASIYYATPLVKGLITLEAEGLPYPHVVIGLACSVLIALATIIYLRGNEARDTK</sequence>
<evidence type="ECO:0000256" key="1">
    <source>
        <dbReference type="SAM" id="Phobius"/>
    </source>
</evidence>
<organism evidence="2 3">
    <name type="scientific">miscellaneous Crenarchaeota group-15 archaeon DG-45</name>
    <dbReference type="NCBI Taxonomy" id="1685127"/>
    <lineage>
        <taxon>Archaea</taxon>
        <taxon>Candidatus Bathyarchaeota</taxon>
        <taxon>MCG-15</taxon>
    </lineage>
</organism>
<keyword evidence="1" id="KW-0472">Membrane</keyword>
<reference evidence="2 3" key="1">
    <citation type="submission" date="2015-06" db="EMBL/GenBank/DDBJ databases">
        <title>New insights into the roles of widespread benthic archaea in carbon and nitrogen cycling.</title>
        <authorList>
            <person name="Lazar C.S."/>
            <person name="Baker B.J."/>
            <person name="Seitz K.W."/>
            <person name="Hyde A.S."/>
            <person name="Dick G.J."/>
            <person name="Hinrichs K.-U."/>
            <person name="Teske A.P."/>
        </authorList>
    </citation>
    <scope>NUCLEOTIDE SEQUENCE [LARGE SCALE GENOMIC DNA]</scope>
    <source>
        <strain evidence="2">DG-45</strain>
    </source>
</reference>
<proteinExistence type="predicted"/>
<protein>
    <submittedName>
        <fullName evidence="2">Uncharacterized protein</fullName>
    </submittedName>
</protein>
<feature type="transmembrane region" description="Helical" evidence="1">
    <location>
        <begin position="12"/>
        <end position="34"/>
    </location>
</feature>
<feature type="transmembrane region" description="Helical" evidence="1">
    <location>
        <begin position="58"/>
        <end position="77"/>
    </location>
</feature>
<keyword evidence="1" id="KW-1133">Transmembrane helix</keyword>
<feature type="transmembrane region" description="Helical" evidence="1">
    <location>
        <begin position="211"/>
        <end position="229"/>
    </location>
</feature>
<comment type="caution">
    <text evidence="2">The sequence shown here is derived from an EMBL/GenBank/DDBJ whole genome shotgun (WGS) entry which is preliminary data.</text>
</comment>